<organism evidence="10 11">
    <name type="scientific">Tetranychus urticae</name>
    <name type="common">Two-spotted spider mite</name>
    <dbReference type="NCBI Taxonomy" id="32264"/>
    <lineage>
        <taxon>Eukaryota</taxon>
        <taxon>Metazoa</taxon>
        <taxon>Ecdysozoa</taxon>
        <taxon>Arthropoda</taxon>
        <taxon>Chelicerata</taxon>
        <taxon>Arachnida</taxon>
        <taxon>Acari</taxon>
        <taxon>Acariformes</taxon>
        <taxon>Trombidiformes</taxon>
        <taxon>Prostigmata</taxon>
        <taxon>Eleutherengona</taxon>
        <taxon>Raphignathae</taxon>
        <taxon>Tetranychoidea</taxon>
        <taxon>Tetranychidae</taxon>
        <taxon>Tetranychus</taxon>
    </lineage>
</organism>
<dbReference type="EnsemblMetazoa" id="tetur05g01870.1">
    <property type="protein sequence ID" value="tetur05g01870.1"/>
    <property type="gene ID" value="tetur05g01870"/>
</dbReference>
<feature type="domain" description="C2H2-type" evidence="9">
    <location>
        <begin position="124"/>
        <end position="153"/>
    </location>
</feature>
<gene>
    <name evidence="10" type="primary">107360684</name>
</gene>
<reference evidence="10" key="2">
    <citation type="submission" date="2015-06" db="UniProtKB">
        <authorList>
            <consortium name="EnsemblMetazoa"/>
        </authorList>
    </citation>
    <scope>IDENTIFICATION</scope>
</reference>
<dbReference type="PROSITE" id="PS50157">
    <property type="entry name" value="ZINC_FINGER_C2H2_2"/>
    <property type="match status" value="6"/>
</dbReference>
<sequence>MGKQKKKRDNLEVNLVCEWSGCTDPQHHDVDSFVEHLKGHIDHVITAHETQNAGLICEWSGCSEESFSSPNELKVHISYHGFHTKLMSFGLLEMKSISESLGKDINCGIDGSTRTLLPPLPDMFVCVWKDCLEIFYEAEEFYRHVETHPFERNMKQLAITENSDGLDDGGFNSQSEPRPCSSSSGVKPIPEAVRCYWLDCSFISDSNSHIAQHLRSHTQEKIIACPNCGAMFSNKGKFRDHLLRQLDEYDVQVNDQAITLEINDQEIMVTIHPNAAAIGNSSAFKCEHCDRSFHSSSLLREHNRRHFHYHQCDICGQTADSPSALKHHKAYRHSEDRPFACQFCTIKCKTRSDLRRHLETHNKSNPFKCTLCKFECRCCHTLAKHMKRFHQSTMNEYLCHECDKKFTRGNNLTRHLVTIHGYTLKPGQSRFNYVRDNDGVYTLAQSEYTN</sequence>
<evidence type="ECO:0000259" key="9">
    <source>
        <dbReference type="PROSITE" id="PS50157"/>
    </source>
</evidence>
<dbReference type="eggNOG" id="KOG3608">
    <property type="taxonomic scope" value="Eukaryota"/>
</dbReference>
<evidence type="ECO:0000313" key="10">
    <source>
        <dbReference type="EnsemblMetazoa" id="tetur05g01870.1"/>
    </source>
</evidence>
<keyword evidence="11" id="KW-1185">Reference proteome</keyword>
<dbReference type="GO" id="GO:0000981">
    <property type="term" value="F:DNA-binding transcription factor activity, RNA polymerase II-specific"/>
    <property type="evidence" value="ECO:0007669"/>
    <property type="project" value="TreeGrafter"/>
</dbReference>
<feature type="domain" description="C2H2-type" evidence="9">
    <location>
        <begin position="339"/>
        <end position="366"/>
    </location>
</feature>
<proteinExistence type="predicted"/>
<protein>
    <recommendedName>
        <fullName evidence="9">C2H2-type domain-containing protein</fullName>
    </recommendedName>
</protein>
<feature type="domain" description="C2H2-type" evidence="9">
    <location>
        <begin position="310"/>
        <end position="338"/>
    </location>
</feature>
<feature type="domain" description="C2H2-type" evidence="9">
    <location>
        <begin position="193"/>
        <end position="222"/>
    </location>
</feature>
<keyword evidence="5" id="KW-0862">Zinc</keyword>
<evidence type="ECO:0000256" key="7">
    <source>
        <dbReference type="PROSITE-ProRule" id="PRU00042"/>
    </source>
</evidence>
<dbReference type="PANTHER" id="PTHR24394:SF29">
    <property type="entry name" value="MYONEURIN"/>
    <property type="match status" value="1"/>
</dbReference>
<dbReference type="SMART" id="SM00355">
    <property type="entry name" value="ZnF_C2H2"/>
    <property type="match status" value="10"/>
</dbReference>
<evidence type="ECO:0000256" key="6">
    <source>
        <dbReference type="ARBA" id="ARBA00023242"/>
    </source>
</evidence>
<dbReference type="GO" id="GO:0008270">
    <property type="term" value="F:zinc ion binding"/>
    <property type="evidence" value="ECO:0007669"/>
    <property type="project" value="UniProtKB-KW"/>
</dbReference>
<keyword evidence="3" id="KW-0677">Repeat</keyword>
<feature type="compositionally biased region" description="Low complexity" evidence="8">
    <location>
        <begin position="173"/>
        <end position="184"/>
    </location>
</feature>
<feature type="region of interest" description="Disordered" evidence="8">
    <location>
        <begin position="165"/>
        <end position="185"/>
    </location>
</feature>
<name>T1K4A3_TETUR</name>
<keyword evidence="6" id="KW-0539">Nucleus</keyword>
<feature type="domain" description="C2H2-type" evidence="9">
    <location>
        <begin position="397"/>
        <end position="420"/>
    </location>
</feature>
<dbReference type="OrthoDB" id="10260596at2759"/>
<keyword evidence="2" id="KW-0479">Metal-binding</keyword>
<dbReference type="SUPFAM" id="SSF57667">
    <property type="entry name" value="beta-beta-alpha zinc fingers"/>
    <property type="match status" value="4"/>
</dbReference>
<dbReference type="AlphaFoldDB" id="T1K4A3"/>
<dbReference type="InterPro" id="IPR013087">
    <property type="entry name" value="Znf_C2H2_type"/>
</dbReference>
<dbReference type="GO" id="GO:0005634">
    <property type="term" value="C:nucleus"/>
    <property type="evidence" value="ECO:0007669"/>
    <property type="project" value="UniProtKB-SubCell"/>
</dbReference>
<dbReference type="KEGG" id="tut:107360684"/>
<dbReference type="OMA" id="GERNCLW"/>
<evidence type="ECO:0000313" key="11">
    <source>
        <dbReference type="Proteomes" id="UP000015104"/>
    </source>
</evidence>
<keyword evidence="4 7" id="KW-0863">Zinc-finger</keyword>
<dbReference type="HOGENOM" id="CLU_026599_0_0_1"/>
<evidence type="ECO:0000256" key="8">
    <source>
        <dbReference type="SAM" id="MobiDB-lite"/>
    </source>
</evidence>
<dbReference type="Proteomes" id="UP000015104">
    <property type="component" value="Unassembled WGS sequence"/>
</dbReference>
<reference evidence="11" key="1">
    <citation type="submission" date="2011-08" db="EMBL/GenBank/DDBJ databases">
        <authorList>
            <person name="Rombauts S."/>
        </authorList>
    </citation>
    <scope>NUCLEOTIDE SEQUENCE</scope>
    <source>
        <strain evidence="11">London</strain>
    </source>
</reference>
<evidence type="ECO:0000256" key="1">
    <source>
        <dbReference type="ARBA" id="ARBA00004123"/>
    </source>
</evidence>
<evidence type="ECO:0000256" key="2">
    <source>
        <dbReference type="ARBA" id="ARBA00022723"/>
    </source>
</evidence>
<comment type="subcellular location">
    <subcellularLocation>
        <location evidence="1">Nucleus</location>
    </subcellularLocation>
</comment>
<evidence type="ECO:0000256" key="5">
    <source>
        <dbReference type="ARBA" id="ARBA00022833"/>
    </source>
</evidence>
<dbReference type="Pfam" id="PF00096">
    <property type="entry name" value="zf-C2H2"/>
    <property type="match status" value="2"/>
</dbReference>
<accession>T1K4A3</accession>
<dbReference type="InterPro" id="IPR036236">
    <property type="entry name" value="Znf_C2H2_sf"/>
</dbReference>
<evidence type="ECO:0000256" key="3">
    <source>
        <dbReference type="ARBA" id="ARBA00022737"/>
    </source>
</evidence>
<dbReference type="Gene3D" id="3.30.160.60">
    <property type="entry name" value="Classic Zinc Finger"/>
    <property type="match status" value="5"/>
</dbReference>
<dbReference type="PROSITE" id="PS00028">
    <property type="entry name" value="ZINC_FINGER_C2H2_1"/>
    <property type="match status" value="3"/>
</dbReference>
<evidence type="ECO:0000256" key="4">
    <source>
        <dbReference type="ARBA" id="ARBA00022771"/>
    </source>
</evidence>
<feature type="domain" description="C2H2-type" evidence="9">
    <location>
        <begin position="284"/>
        <end position="306"/>
    </location>
</feature>
<dbReference type="PANTHER" id="PTHR24394">
    <property type="entry name" value="ZINC FINGER PROTEIN"/>
    <property type="match status" value="1"/>
</dbReference>
<dbReference type="STRING" id="32264.T1K4A3"/>
<dbReference type="EMBL" id="CAEY01001565">
    <property type="status" value="NOT_ANNOTATED_CDS"/>
    <property type="molecule type" value="Genomic_DNA"/>
</dbReference>